<dbReference type="EMBL" id="AP005439">
    <property type="protein sequence ID" value="BAD13103.1"/>
    <property type="molecule type" value="Genomic_DNA"/>
</dbReference>
<organism evidence="2 3">
    <name type="scientific">Oryza sativa subsp. japonica</name>
    <name type="common">Rice</name>
    <dbReference type="NCBI Taxonomy" id="39947"/>
    <lineage>
        <taxon>Eukaryota</taxon>
        <taxon>Viridiplantae</taxon>
        <taxon>Streptophyta</taxon>
        <taxon>Embryophyta</taxon>
        <taxon>Tracheophyta</taxon>
        <taxon>Spermatophyta</taxon>
        <taxon>Magnoliopsida</taxon>
        <taxon>Liliopsida</taxon>
        <taxon>Poales</taxon>
        <taxon>Poaceae</taxon>
        <taxon>BOP clade</taxon>
        <taxon>Oryzoideae</taxon>
        <taxon>Oryzeae</taxon>
        <taxon>Oryzinae</taxon>
        <taxon>Oryza</taxon>
        <taxon>Oryza sativa</taxon>
    </lineage>
</organism>
<proteinExistence type="predicted"/>
<evidence type="ECO:0000313" key="2">
    <source>
        <dbReference type="EMBL" id="BAD13103.1"/>
    </source>
</evidence>
<feature type="region of interest" description="Disordered" evidence="1">
    <location>
        <begin position="1"/>
        <end position="21"/>
    </location>
</feature>
<dbReference type="Proteomes" id="UP000000763">
    <property type="component" value="Chromosome 8"/>
</dbReference>
<reference evidence="3" key="2">
    <citation type="journal article" date="2008" name="Nucleic Acids Res.">
        <title>The rice annotation project database (RAP-DB): 2008 update.</title>
        <authorList>
            <consortium name="The rice annotation project (RAP)"/>
        </authorList>
    </citation>
    <scope>GENOME REANNOTATION</scope>
    <source>
        <strain evidence="3">cv. Nipponbare</strain>
    </source>
</reference>
<sequence length="86" mass="9990">MWQAAARMSGRQWRSRGGQEPMEWKQWRPCVWLPWIVSAKSACMGMVVEEVHEQFTPVSFIDLSFWSFSGRDMARCQDRSISSSSS</sequence>
<gene>
    <name evidence="2" type="primary">OSJNBa0033D24.18</name>
</gene>
<dbReference type="AlphaFoldDB" id="Q6Z1H5"/>
<reference evidence="3" key="1">
    <citation type="journal article" date="2005" name="Nature">
        <title>The map-based sequence of the rice genome.</title>
        <authorList>
            <consortium name="International rice genome sequencing project (IRGSP)"/>
            <person name="Matsumoto T."/>
            <person name="Wu J."/>
            <person name="Kanamori H."/>
            <person name="Katayose Y."/>
            <person name="Fujisawa M."/>
            <person name="Namiki N."/>
            <person name="Mizuno H."/>
            <person name="Yamamoto K."/>
            <person name="Antonio B.A."/>
            <person name="Baba T."/>
            <person name="Sakata K."/>
            <person name="Nagamura Y."/>
            <person name="Aoki H."/>
            <person name="Arikawa K."/>
            <person name="Arita K."/>
            <person name="Bito T."/>
            <person name="Chiden Y."/>
            <person name="Fujitsuka N."/>
            <person name="Fukunaka R."/>
            <person name="Hamada M."/>
            <person name="Harada C."/>
            <person name="Hayashi A."/>
            <person name="Hijishita S."/>
            <person name="Honda M."/>
            <person name="Hosokawa S."/>
            <person name="Ichikawa Y."/>
            <person name="Idonuma A."/>
            <person name="Iijima M."/>
            <person name="Ikeda M."/>
            <person name="Ikeno M."/>
            <person name="Ito K."/>
            <person name="Ito S."/>
            <person name="Ito T."/>
            <person name="Ito Y."/>
            <person name="Ito Y."/>
            <person name="Iwabuchi A."/>
            <person name="Kamiya K."/>
            <person name="Karasawa W."/>
            <person name="Kurita K."/>
            <person name="Katagiri S."/>
            <person name="Kikuta A."/>
            <person name="Kobayashi H."/>
            <person name="Kobayashi N."/>
            <person name="Machita K."/>
            <person name="Maehara T."/>
            <person name="Masukawa M."/>
            <person name="Mizubayashi T."/>
            <person name="Mukai Y."/>
            <person name="Nagasaki H."/>
            <person name="Nagata Y."/>
            <person name="Naito S."/>
            <person name="Nakashima M."/>
            <person name="Nakama Y."/>
            <person name="Nakamichi Y."/>
            <person name="Nakamura M."/>
            <person name="Meguro A."/>
            <person name="Negishi M."/>
            <person name="Ohta I."/>
            <person name="Ohta T."/>
            <person name="Okamoto M."/>
            <person name="Ono N."/>
            <person name="Saji S."/>
            <person name="Sakaguchi M."/>
            <person name="Sakai K."/>
            <person name="Shibata M."/>
            <person name="Shimokawa T."/>
            <person name="Song J."/>
            <person name="Takazaki Y."/>
            <person name="Terasawa K."/>
            <person name="Tsugane M."/>
            <person name="Tsuji K."/>
            <person name="Ueda S."/>
            <person name="Waki K."/>
            <person name="Yamagata H."/>
            <person name="Yamamoto M."/>
            <person name="Yamamoto S."/>
            <person name="Yamane H."/>
            <person name="Yoshiki S."/>
            <person name="Yoshihara R."/>
            <person name="Yukawa K."/>
            <person name="Zhong H."/>
            <person name="Yano M."/>
            <person name="Yuan Q."/>
            <person name="Ouyang S."/>
            <person name="Liu J."/>
            <person name="Jones K.M."/>
            <person name="Gansberger K."/>
            <person name="Moffat K."/>
            <person name="Hill J."/>
            <person name="Bera J."/>
            <person name="Fadrosh D."/>
            <person name="Jin S."/>
            <person name="Johri S."/>
            <person name="Kim M."/>
            <person name="Overton L."/>
            <person name="Reardon M."/>
            <person name="Tsitrin T."/>
            <person name="Vuong H."/>
            <person name="Weaver B."/>
            <person name="Ciecko A."/>
            <person name="Tallon L."/>
            <person name="Jackson J."/>
            <person name="Pai G."/>
            <person name="Aken S.V."/>
            <person name="Utterback T."/>
            <person name="Reidmuller S."/>
            <person name="Feldblyum T."/>
            <person name="Hsiao J."/>
            <person name="Zismann V."/>
            <person name="Iobst S."/>
            <person name="de Vazeille A.R."/>
            <person name="Buell C.R."/>
            <person name="Ying K."/>
            <person name="Li Y."/>
            <person name="Lu T."/>
            <person name="Huang Y."/>
            <person name="Zhao Q."/>
            <person name="Feng Q."/>
            <person name="Zhang L."/>
            <person name="Zhu J."/>
            <person name="Weng Q."/>
            <person name="Mu J."/>
            <person name="Lu Y."/>
            <person name="Fan D."/>
            <person name="Liu Y."/>
            <person name="Guan J."/>
            <person name="Zhang Y."/>
            <person name="Yu S."/>
            <person name="Liu X."/>
            <person name="Zhang Y."/>
            <person name="Hong G."/>
            <person name="Han B."/>
            <person name="Choisne N."/>
            <person name="Demange N."/>
            <person name="Orjeda G."/>
            <person name="Samain S."/>
            <person name="Cattolico L."/>
            <person name="Pelletier E."/>
            <person name="Couloux A."/>
            <person name="Segurens B."/>
            <person name="Wincker P."/>
            <person name="D'Hont A."/>
            <person name="Scarpelli C."/>
            <person name="Weissenbach J."/>
            <person name="Salanoubat M."/>
            <person name="Quetier F."/>
            <person name="Yu Y."/>
            <person name="Kim H.R."/>
            <person name="Rambo T."/>
            <person name="Currie J."/>
            <person name="Collura K."/>
            <person name="Luo M."/>
            <person name="Yang T."/>
            <person name="Ammiraju J.S.S."/>
            <person name="Engler F."/>
            <person name="Soderlund C."/>
            <person name="Wing R.A."/>
            <person name="Palmer L.E."/>
            <person name="de la Bastide M."/>
            <person name="Spiegel L."/>
            <person name="Nascimento L."/>
            <person name="Zutavern T."/>
            <person name="O'Shaughnessy A."/>
            <person name="Dike S."/>
            <person name="Dedhia N."/>
            <person name="Preston R."/>
            <person name="Balija V."/>
            <person name="McCombie W.R."/>
            <person name="Chow T."/>
            <person name="Chen H."/>
            <person name="Chung M."/>
            <person name="Chen C."/>
            <person name="Shaw J."/>
            <person name="Wu H."/>
            <person name="Hsiao K."/>
            <person name="Chao Y."/>
            <person name="Chu M."/>
            <person name="Cheng C."/>
            <person name="Hour A."/>
            <person name="Lee P."/>
            <person name="Lin S."/>
            <person name="Lin Y."/>
            <person name="Liou J."/>
            <person name="Liu S."/>
            <person name="Hsing Y."/>
            <person name="Raghuvanshi S."/>
            <person name="Mohanty A."/>
            <person name="Bharti A.K."/>
            <person name="Gaur A."/>
            <person name="Gupta V."/>
            <person name="Kumar D."/>
            <person name="Ravi V."/>
            <person name="Vij S."/>
            <person name="Kapur A."/>
            <person name="Khurana P."/>
            <person name="Khurana P."/>
            <person name="Khurana J.P."/>
            <person name="Tyagi A.K."/>
            <person name="Gaikwad K."/>
            <person name="Singh A."/>
            <person name="Dalal V."/>
            <person name="Srivastava S."/>
            <person name="Dixit A."/>
            <person name="Pal A.K."/>
            <person name="Ghazi I.A."/>
            <person name="Yadav M."/>
            <person name="Pandit A."/>
            <person name="Bhargava A."/>
            <person name="Sureshbabu K."/>
            <person name="Batra K."/>
            <person name="Sharma T.R."/>
            <person name="Mohapatra T."/>
            <person name="Singh N.K."/>
            <person name="Messing J."/>
            <person name="Nelson A.B."/>
            <person name="Fuks G."/>
            <person name="Kavchok S."/>
            <person name="Keizer G."/>
            <person name="Linton E."/>
            <person name="Llaca V."/>
            <person name="Song R."/>
            <person name="Tanyolac B."/>
            <person name="Young S."/>
            <person name="Ho-Il K."/>
            <person name="Hahn J.H."/>
            <person name="Sangsakoo G."/>
            <person name="Vanavichit A."/>
            <person name="de Mattos Luiz.A.T."/>
            <person name="Zimmer P.D."/>
            <person name="Malone G."/>
            <person name="Dellagostin O."/>
            <person name="de Oliveira A.C."/>
            <person name="Bevan M."/>
            <person name="Bancroft I."/>
            <person name="Minx P."/>
            <person name="Cordum H."/>
            <person name="Wilson R."/>
            <person name="Cheng Z."/>
            <person name="Jin W."/>
            <person name="Jiang J."/>
            <person name="Leong S.A."/>
            <person name="Iwama H."/>
            <person name="Gojobori T."/>
            <person name="Itoh T."/>
            <person name="Niimura Y."/>
            <person name="Fujii Y."/>
            <person name="Habara T."/>
            <person name="Sakai H."/>
            <person name="Sato Y."/>
            <person name="Wilson G."/>
            <person name="Kumar K."/>
            <person name="McCouch S."/>
            <person name="Juretic N."/>
            <person name="Hoen D."/>
            <person name="Wright S."/>
            <person name="Bruskiewich R."/>
            <person name="Bureau T."/>
            <person name="Miyao A."/>
            <person name="Hirochika H."/>
            <person name="Nishikawa T."/>
            <person name="Kadowaki K."/>
            <person name="Sugiura M."/>
            <person name="Burr B."/>
            <person name="Sasaki T."/>
        </authorList>
    </citation>
    <scope>NUCLEOTIDE SEQUENCE [LARGE SCALE GENOMIC DNA]</scope>
    <source>
        <strain evidence="3">cv. Nipponbare</strain>
    </source>
</reference>
<accession>Q6Z1H5</accession>
<evidence type="ECO:0000256" key="1">
    <source>
        <dbReference type="SAM" id="MobiDB-lite"/>
    </source>
</evidence>
<name>Q6Z1H5_ORYSJ</name>
<protein>
    <submittedName>
        <fullName evidence="2">Uncharacterized protein</fullName>
    </submittedName>
</protein>
<evidence type="ECO:0000313" key="3">
    <source>
        <dbReference type="Proteomes" id="UP000000763"/>
    </source>
</evidence>